<evidence type="ECO:0000259" key="2">
    <source>
        <dbReference type="PROSITE" id="PS50043"/>
    </source>
</evidence>
<evidence type="ECO:0000256" key="1">
    <source>
        <dbReference type="ARBA" id="ARBA00023125"/>
    </source>
</evidence>
<dbReference type="EMBL" id="JAQGLA010000072">
    <property type="protein sequence ID" value="MDA3629653.1"/>
    <property type="molecule type" value="Genomic_DNA"/>
</dbReference>
<dbReference type="SUPFAM" id="SSF46894">
    <property type="entry name" value="C-terminal effector domain of the bipartite response regulators"/>
    <property type="match status" value="1"/>
</dbReference>
<name>A0ABT4V6S8_9PSEU</name>
<dbReference type="Gene3D" id="3.40.50.2300">
    <property type="match status" value="1"/>
</dbReference>
<reference evidence="3 4" key="1">
    <citation type="submission" date="2022-11" db="EMBL/GenBank/DDBJ databases">
        <title>Draft genome sequence of Saccharopolyspora sp. WRP15-2 isolated from rhizosphere soils of wild rice in Thailand.</title>
        <authorList>
            <person name="Duangmal K."/>
            <person name="Kammanee S."/>
            <person name="Muangham S."/>
        </authorList>
    </citation>
    <scope>NUCLEOTIDE SEQUENCE [LARGE SCALE GENOMIC DNA]</scope>
    <source>
        <strain evidence="3 4">WRP15-2</strain>
    </source>
</reference>
<sequence length="210" mass="22290">MSSLGVIRDALTLMLGAHQSIVVVGRANGGESAIELTKQLRPDVVVSCYGVDSGDISQLVNMTVDANRVRVVVLVSPTEDTRGQHALLASGVFALLDTSATGTDLISSICSAATMGDSMVTFMPQTMVNQLSIADHDSVLSPRQQEVLLHVAKGLSNRQISSQLGLTEGTVKRHLANIYAKLNVRSRTEAIHRALTDKLINAQAITSNGD</sequence>
<evidence type="ECO:0000313" key="4">
    <source>
        <dbReference type="Proteomes" id="UP001210380"/>
    </source>
</evidence>
<keyword evidence="4" id="KW-1185">Reference proteome</keyword>
<dbReference type="InterPro" id="IPR000792">
    <property type="entry name" value="Tscrpt_reg_LuxR_C"/>
</dbReference>
<dbReference type="InterPro" id="IPR039420">
    <property type="entry name" value="WalR-like"/>
</dbReference>
<dbReference type="PRINTS" id="PR00038">
    <property type="entry name" value="HTHLUXR"/>
</dbReference>
<dbReference type="PANTHER" id="PTHR43214">
    <property type="entry name" value="TWO-COMPONENT RESPONSE REGULATOR"/>
    <property type="match status" value="1"/>
</dbReference>
<dbReference type="PROSITE" id="PS50043">
    <property type="entry name" value="HTH_LUXR_2"/>
    <property type="match status" value="1"/>
</dbReference>
<dbReference type="SUPFAM" id="SSF52172">
    <property type="entry name" value="CheY-like"/>
    <property type="match status" value="1"/>
</dbReference>
<feature type="domain" description="HTH luxR-type" evidence="2">
    <location>
        <begin position="133"/>
        <end position="198"/>
    </location>
</feature>
<proteinExistence type="predicted"/>
<dbReference type="CDD" id="cd06170">
    <property type="entry name" value="LuxR_C_like"/>
    <property type="match status" value="1"/>
</dbReference>
<dbReference type="InterPro" id="IPR011006">
    <property type="entry name" value="CheY-like_superfamily"/>
</dbReference>
<protein>
    <submittedName>
        <fullName evidence="3">Response regulator transcription factor</fullName>
    </submittedName>
</protein>
<gene>
    <name evidence="3" type="ORF">OU415_29785</name>
</gene>
<dbReference type="RefSeq" id="WP_270952697.1">
    <property type="nucleotide sequence ID" value="NZ_JAQGLA010000072.1"/>
</dbReference>
<organism evidence="3 4">
    <name type="scientific">Saccharopolyspora oryzae</name>
    <dbReference type="NCBI Taxonomy" id="2997343"/>
    <lineage>
        <taxon>Bacteria</taxon>
        <taxon>Bacillati</taxon>
        <taxon>Actinomycetota</taxon>
        <taxon>Actinomycetes</taxon>
        <taxon>Pseudonocardiales</taxon>
        <taxon>Pseudonocardiaceae</taxon>
        <taxon>Saccharopolyspora</taxon>
    </lineage>
</organism>
<dbReference type="InterPro" id="IPR016032">
    <property type="entry name" value="Sig_transdc_resp-reg_C-effctor"/>
</dbReference>
<dbReference type="PROSITE" id="PS00622">
    <property type="entry name" value="HTH_LUXR_1"/>
    <property type="match status" value="1"/>
</dbReference>
<dbReference type="Proteomes" id="UP001210380">
    <property type="component" value="Unassembled WGS sequence"/>
</dbReference>
<comment type="caution">
    <text evidence="3">The sequence shown here is derived from an EMBL/GenBank/DDBJ whole genome shotgun (WGS) entry which is preliminary data.</text>
</comment>
<evidence type="ECO:0000313" key="3">
    <source>
        <dbReference type="EMBL" id="MDA3629653.1"/>
    </source>
</evidence>
<keyword evidence="1" id="KW-0238">DNA-binding</keyword>
<dbReference type="SMART" id="SM00421">
    <property type="entry name" value="HTH_LUXR"/>
    <property type="match status" value="1"/>
</dbReference>
<accession>A0ABT4V6S8</accession>
<dbReference type="Pfam" id="PF00196">
    <property type="entry name" value="GerE"/>
    <property type="match status" value="1"/>
</dbReference>